<evidence type="ECO:0008006" key="4">
    <source>
        <dbReference type="Google" id="ProtNLM"/>
    </source>
</evidence>
<dbReference type="AlphaFoldDB" id="A0A6A4P2G1"/>
<dbReference type="OrthoDB" id="1372324at2759"/>
<dbReference type="EMBL" id="WOCE01000019">
    <property type="protein sequence ID" value="KAE9593108.1"/>
    <property type="molecule type" value="Genomic_DNA"/>
</dbReference>
<proteinExistence type="predicted"/>
<organism evidence="2 3">
    <name type="scientific">Lupinus albus</name>
    <name type="common">White lupine</name>
    <name type="synonym">Lupinus termis</name>
    <dbReference type="NCBI Taxonomy" id="3870"/>
    <lineage>
        <taxon>Eukaryota</taxon>
        <taxon>Viridiplantae</taxon>
        <taxon>Streptophyta</taxon>
        <taxon>Embryophyta</taxon>
        <taxon>Tracheophyta</taxon>
        <taxon>Spermatophyta</taxon>
        <taxon>Magnoliopsida</taxon>
        <taxon>eudicotyledons</taxon>
        <taxon>Gunneridae</taxon>
        <taxon>Pentapetalae</taxon>
        <taxon>rosids</taxon>
        <taxon>fabids</taxon>
        <taxon>Fabales</taxon>
        <taxon>Fabaceae</taxon>
        <taxon>Papilionoideae</taxon>
        <taxon>50 kb inversion clade</taxon>
        <taxon>genistoids sensu lato</taxon>
        <taxon>core genistoids</taxon>
        <taxon>Genisteae</taxon>
        <taxon>Lupinus</taxon>
    </lineage>
</organism>
<feature type="transmembrane region" description="Helical" evidence="1">
    <location>
        <begin position="15"/>
        <end position="40"/>
    </location>
</feature>
<protein>
    <recommendedName>
        <fullName evidence="4">Transmembrane protein</fullName>
    </recommendedName>
</protein>
<comment type="caution">
    <text evidence="2">The sequence shown here is derived from an EMBL/GenBank/DDBJ whole genome shotgun (WGS) entry which is preliminary data.</text>
</comment>
<evidence type="ECO:0000313" key="2">
    <source>
        <dbReference type="EMBL" id="KAE9593108.1"/>
    </source>
</evidence>
<keyword evidence="1" id="KW-0472">Membrane</keyword>
<evidence type="ECO:0000313" key="3">
    <source>
        <dbReference type="Proteomes" id="UP000447434"/>
    </source>
</evidence>
<feature type="transmembrane region" description="Helical" evidence="1">
    <location>
        <begin position="225"/>
        <end position="245"/>
    </location>
</feature>
<name>A0A6A4P2G1_LUPAL</name>
<accession>A0A6A4P2G1</accession>
<evidence type="ECO:0000256" key="1">
    <source>
        <dbReference type="SAM" id="Phobius"/>
    </source>
</evidence>
<keyword evidence="1" id="KW-0812">Transmembrane</keyword>
<reference evidence="3" key="1">
    <citation type="journal article" date="2020" name="Nat. Commun.">
        <title>Genome sequence of the cluster root forming white lupin.</title>
        <authorList>
            <person name="Hufnagel B."/>
            <person name="Marques A."/>
            <person name="Soriano A."/>
            <person name="Marques L."/>
            <person name="Divol F."/>
            <person name="Doumas P."/>
            <person name="Sallet E."/>
            <person name="Mancinotti D."/>
            <person name="Carrere S."/>
            <person name="Marande W."/>
            <person name="Arribat S."/>
            <person name="Keller J."/>
            <person name="Huneau C."/>
            <person name="Blein T."/>
            <person name="Aime D."/>
            <person name="Laguerre M."/>
            <person name="Taylor J."/>
            <person name="Schubert V."/>
            <person name="Nelson M."/>
            <person name="Geu-Flores F."/>
            <person name="Crespi M."/>
            <person name="Gallardo-Guerrero K."/>
            <person name="Delaux P.-M."/>
            <person name="Salse J."/>
            <person name="Berges H."/>
            <person name="Guyot R."/>
            <person name="Gouzy J."/>
            <person name="Peret B."/>
        </authorList>
    </citation>
    <scope>NUCLEOTIDE SEQUENCE [LARGE SCALE GENOMIC DNA]</scope>
    <source>
        <strain evidence="3">cv. Amiga</strain>
    </source>
</reference>
<keyword evidence="3" id="KW-1185">Reference proteome</keyword>
<keyword evidence="1" id="KW-1133">Transmembrane helix</keyword>
<gene>
    <name evidence="2" type="ORF">Lalb_Chr19g0136291</name>
</gene>
<dbReference type="Proteomes" id="UP000447434">
    <property type="component" value="Chromosome 19"/>
</dbReference>
<sequence length="254" mass="28652">MLPTMDLHNKDEPLYAYPFFVFLGEWLILVVTFSIALFFFPFIPAFTLHSTTSSVLNATSENHFNTNLGVGILIDDSNSLGSNIYYDSLHISIFQGQKNLSTFSLPINSFQQQEQEPTKNAIEAKYQNVSVKVDEWCNDIDGVQVHGKSCGFVYLDLWFSANAIYMMQPMWPSFAIRDKLQGHCGKLKVELCSSSTSSLLDTNTVFHSFLESCDVHSVVVHKVKLVLFMLLILILVTAVALTLIIEQYFCSSTF</sequence>